<dbReference type="InterPro" id="IPR017972">
    <property type="entry name" value="Cyt_P450_CS"/>
</dbReference>
<keyword evidence="3 8" id="KW-0349">Heme</keyword>
<evidence type="ECO:0000313" key="10">
    <source>
        <dbReference type="EMBL" id="KAJ7942494.1"/>
    </source>
</evidence>
<dbReference type="GO" id="GO:0004497">
    <property type="term" value="F:monooxygenase activity"/>
    <property type="evidence" value="ECO:0007669"/>
    <property type="project" value="UniProtKB-KW"/>
</dbReference>
<dbReference type="FunFam" id="1.10.630.10:FF:000043">
    <property type="entry name" value="Cytochrome P450 99A2"/>
    <property type="match status" value="1"/>
</dbReference>
<keyword evidence="5 9" id="KW-0560">Oxidoreductase</keyword>
<keyword evidence="6 8" id="KW-0408">Iron</keyword>
<keyword evidence="11" id="KW-1185">Reference proteome</keyword>
<comment type="similarity">
    <text evidence="2 9">Belongs to the cytochrome P450 family.</text>
</comment>
<comment type="caution">
    <text evidence="10">The sequence shown here is derived from an EMBL/GenBank/DDBJ whole genome shotgun (WGS) entry which is preliminary data.</text>
</comment>
<dbReference type="Pfam" id="PF00067">
    <property type="entry name" value="p450"/>
    <property type="match status" value="1"/>
</dbReference>
<evidence type="ECO:0000256" key="2">
    <source>
        <dbReference type="ARBA" id="ARBA00010617"/>
    </source>
</evidence>
<gene>
    <name evidence="10" type="ORF">O6P43_034469</name>
</gene>
<dbReference type="Proteomes" id="UP001163823">
    <property type="component" value="Unassembled WGS sequence"/>
</dbReference>
<protein>
    <submittedName>
        <fullName evidence="10">Cytochrome P450</fullName>
    </submittedName>
</protein>
<dbReference type="InterPro" id="IPR001128">
    <property type="entry name" value="Cyt_P450"/>
</dbReference>
<keyword evidence="7 9" id="KW-0503">Monooxygenase</keyword>
<evidence type="ECO:0000256" key="3">
    <source>
        <dbReference type="ARBA" id="ARBA00022617"/>
    </source>
</evidence>
<evidence type="ECO:0000256" key="1">
    <source>
        <dbReference type="ARBA" id="ARBA00001971"/>
    </source>
</evidence>
<accession>A0AAD7P5B9</accession>
<name>A0AAD7P5B9_QUISA</name>
<proteinExistence type="inferred from homology"/>
<evidence type="ECO:0000256" key="7">
    <source>
        <dbReference type="ARBA" id="ARBA00023033"/>
    </source>
</evidence>
<evidence type="ECO:0000313" key="11">
    <source>
        <dbReference type="Proteomes" id="UP001163823"/>
    </source>
</evidence>
<dbReference type="InterPro" id="IPR036396">
    <property type="entry name" value="Cyt_P450_sf"/>
</dbReference>
<dbReference type="GO" id="GO:0016705">
    <property type="term" value="F:oxidoreductase activity, acting on paired donors, with incorporation or reduction of molecular oxygen"/>
    <property type="evidence" value="ECO:0007669"/>
    <property type="project" value="InterPro"/>
</dbReference>
<evidence type="ECO:0000256" key="6">
    <source>
        <dbReference type="ARBA" id="ARBA00023004"/>
    </source>
</evidence>
<evidence type="ECO:0000256" key="4">
    <source>
        <dbReference type="ARBA" id="ARBA00022723"/>
    </source>
</evidence>
<evidence type="ECO:0000256" key="9">
    <source>
        <dbReference type="RuleBase" id="RU000461"/>
    </source>
</evidence>
<dbReference type="CDD" id="cd11072">
    <property type="entry name" value="CYP71-like"/>
    <property type="match status" value="1"/>
</dbReference>
<comment type="cofactor">
    <cofactor evidence="1 8">
        <name>heme</name>
        <dbReference type="ChEBI" id="CHEBI:30413"/>
    </cofactor>
</comment>
<dbReference type="KEGG" id="qsa:O6P43_034469"/>
<evidence type="ECO:0000256" key="8">
    <source>
        <dbReference type="PIRSR" id="PIRSR602401-1"/>
    </source>
</evidence>
<dbReference type="SUPFAM" id="SSF48264">
    <property type="entry name" value="Cytochrome P450"/>
    <property type="match status" value="1"/>
</dbReference>
<evidence type="ECO:0000256" key="5">
    <source>
        <dbReference type="ARBA" id="ARBA00023002"/>
    </source>
</evidence>
<dbReference type="InterPro" id="IPR002401">
    <property type="entry name" value="Cyt_P450_E_grp-I"/>
</dbReference>
<reference evidence="10" key="1">
    <citation type="journal article" date="2023" name="Science">
        <title>Elucidation of the pathway for biosynthesis of saponin adjuvants from the soapbark tree.</title>
        <authorList>
            <person name="Reed J."/>
            <person name="Orme A."/>
            <person name="El-Demerdash A."/>
            <person name="Owen C."/>
            <person name="Martin L.B.B."/>
            <person name="Misra R.C."/>
            <person name="Kikuchi S."/>
            <person name="Rejzek M."/>
            <person name="Martin A.C."/>
            <person name="Harkess A."/>
            <person name="Leebens-Mack J."/>
            <person name="Louveau T."/>
            <person name="Stephenson M.J."/>
            <person name="Osbourn A."/>
        </authorList>
    </citation>
    <scope>NUCLEOTIDE SEQUENCE</scope>
    <source>
        <strain evidence="10">S10</strain>
    </source>
</reference>
<dbReference type="Gene3D" id="1.10.630.10">
    <property type="entry name" value="Cytochrome P450"/>
    <property type="match status" value="1"/>
</dbReference>
<dbReference type="PRINTS" id="PR00463">
    <property type="entry name" value="EP450I"/>
</dbReference>
<dbReference type="GO" id="GO:0005506">
    <property type="term" value="F:iron ion binding"/>
    <property type="evidence" value="ECO:0007669"/>
    <property type="project" value="InterPro"/>
</dbReference>
<dbReference type="PANTHER" id="PTHR47953:SF16">
    <property type="entry name" value="CYTOCHROME P450 71D8"/>
    <property type="match status" value="1"/>
</dbReference>
<dbReference type="PRINTS" id="PR00385">
    <property type="entry name" value="P450"/>
</dbReference>
<dbReference type="AlphaFoldDB" id="A0AAD7P5B9"/>
<dbReference type="InterPro" id="IPR052306">
    <property type="entry name" value="CYP450_71D"/>
</dbReference>
<dbReference type="PANTHER" id="PTHR47953">
    <property type="entry name" value="OS08G0105600 PROTEIN"/>
    <property type="match status" value="1"/>
</dbReference>
<keyword evidence="4 8" id="KW-0479">Metal-binding</keyword>
<sequence length="596" mass="67051">MSSQLFSINPSCLSSCTPPAVLSPPFSLPLHHCSKPFTGVRKSEAKDNPVNYDFRLRCKAETQDCPVLKWHASVEDDNVKTALKKESMEDVNGISVSPNGGQCPARLVSDNTDLKVSIPRITGQKLLPGPWKLPFIGNLHNLAGSLPHRALSELARKYGPVMHLQLGEISTVVVSSPATAKEVLRTQDVIFGTRPLLLASDILTYGWQGIAMTPTNDYWREMRKALMMELLTAKRVQYFSFIRYDMVNNLIESIRSSAGSPINLTKEIFHTVSSITCRAAIGAQFKDQDEFIELGNKLFELSGGFDLADLFPSVELIHSVTGLKEKLVDIRQRSSKILDTVINEHKENRRRRAEEGKIQKEQDEDLVDILLRLQESGTLDIPITTESMKAVLYDVFAAGTDTSSVTVDWTMAELLRNPRVLKKLQAEIRQVFKGKKEIEESDIEKLSYLKLVLKETFRLHIPAPFLLPREATETCEIDGFEIPLKTQVLVNAWAIGRDPELWHNAESYEPERFINSDIEYKGNNFELLPFGAGKRMCPGITYGMANVELPLVKLLYHFNWQLPDGMVPEDVDMTELFGTTVSRKNSLRVVATPYND</sequence>
<organism evidence="10 11">
    <name type="scientific">Quillaja saponaria</name>
    <name type="common">Soap bark tree</name>
    <dbReference type="NCBI Taxonomy" id="32244"/>
    <lineage>
        <taxon>Eukaryota</taxon>
        <taxon>Viridiplantae</taxon>
        <taxon>Streptophyta</taxon>
        <taxon>Embryophyta</taxon>
        <taxon>Tracheophyta</taxon>
        <taxon>Spermatophyta</taxon>
        <taxon>Magnoliopsida</taxon>
        <taxon>eudicotyledons</taxon>
        <taxon>Gunneridae</taxon>
        <taxon>Pentapetalae</taxon>
        <taxon>rosids</taxon>
        <taxon>fabids</taxon>
        <taxon>Fabales</taxon>
        <taxon>Quillajaceae</taxon>
        <taxon>Quillaja</taxon>
    </lineage>
</organism>
<dbReference type="PROSITE" id="PS00086">
    <property type="entry name" value="CYTOCHROME_P450"/>
    <property type="match status" value="1"/>
</dbReference>
<dbReference type="GO" id="GO:0020037">
    <property type="term" value="F:heme binding"/>
    <property type="evidence" value="ECO:0007669"/>
    <property type="project" value="InterPro"/>
</dbReference>
<dbReference type="EMBL" id="JARAOO010000037">
    <property type="protein sequence ID" value="KAJ7942494.1"/>
    <property type="molecule type" value="Genomic_DNA"/>
</dbReference>
<feature type="binding site" description="axial binding residue" evidence="8">
    <location>
        <position position="537"/>
    </location>
    <ligand>
        <name>heme</name>
        <dbReference type="ChEBI" id="CHEBI:30413"/>
    </ligand>
    <ligandPart>
        <name>Fe</name>
        <dbReference type="ChEBI" id="CHEBI:18248"/>
    </ligandPart>
</feature>